<dbReference type="Pfam" id="PF00385">
    <property type="entry name" value="Chromo"/>
    <property type="match status" value="1"/>
</dbReference>
<feature type="domain" description="Chromo" evidence="4">
    <location>
        <begin position="37"/>
        <end position="95"/>
    </location>
</feature>
<dbReference type="SMART" id="SM00298">
    <property type="entry name" value="CHROMO"/>
    <property type="match status" value="1"/>
</dbReference>
<evidence type="ECO:0000313" key="5">
    <source>
        <dbReference type="EMBL" id="VVC38801.1"/>
    </source>
</evidence>
<dbReference type="AlphaFoldDB" id="A0A5E4N8R1"/>
<dbReference type="InterPro" id="IPR023780">
    <property type="entry name" value="Chromo_domain"/>
</dbReference>
<keyword evidence="6" id="KW-1185">Reference proteome</keyword>
<dbReference type="InterPro" id="IPR016197">
    <property type="entry name" value="Chromo-like_dom_sf"/>
</dbReference>
<dbReference type="InterPro" id="IPR017984">
    <property type="entry name" value="Chromo_dom_subgr"/>
</dbReference>
<dbReference type="InterPro" id="IPR023779">
    <property type="entry name" value="Chromodomain_CS"/>
</dbReference>
<reference evidence="5 6" key="1">
    <citation type="submission" date="2019-08" db="EMBL/GenBank/DDBJ databases">
        <authorList>
            <person name="Alioto T."/>
            <person name="Alioto T."/>
            <person name="Gomez Garrido J."/>
        </authorList>
    </citation>
    <scope>NUCLEOTIDE SEQUENCE [LARGE SCALE GENOMIC DNA]</scope>
</reference>
<evidence type="ECO:0000256" key="2">
    <source>
        <dbReference type="ARBA" id="ARBA00023242"/>
    </source>
</evidence>
<name>A0A5E4N8R1_9HEMI</name>
<comment type="subcellular location">
    <subcellularLocation>
        <location evidence="1">Nucleus</location>
    </subcellularLocation>
</comment>
<keyword evidence="2" id="KW-0539">Nucleus</keyword>
<dbReference type="CDD" id="cd00024">
    <property type="entry name" value="CD_CSD"/>
    <property type="match status" value="1"/>
</dbReference>
<dbReference type="GO" id="GO:0005694">
    <property type="term" value="C:chromosome"/>
    <property type="evidence" value="ECO:0007669"/>
    <property type="project" value="UniProtKB-ARBA"/>
</dbReference>
<evidence type="ECO:0000256" key="3">
    <source>
        <dbReference type="SAM" id="MobiDB-lite"/>
    </source>
</evidence>
<organism evidence="5 6">
    <name type="scientific">Cinara cedri</name>
    <dbReference type="NCBI Taxonomy" id="506608"/>
    <lineage>
        <taxon>Eukaryota</taxon>
        <taxon>Metazoa</taxon>
        <taxon>Ecdysozoa</taxon>
        <taxon>Arthropoda</taxon>
        <taxon>Hexapoda</taxon>
        <taxon>Insecta</taxon>
        <taxon>Pterygota</taxon>
        <taxon>Neoptera</taxon>
        <taxon>Paraneoptera</taxon>
        <taxon>Hemiptera</taxon>
        <taxon>Sternorrhyncha</taxon>
        <taxon>Aphidomorpha</taxon>
        <taxon>Aphidoidea</taxon>
        <taxon>Aphididae</taxon>
        <taxon>Lachninae</taxon>
        <taxon>Cinara</taxon>
    </lineage>
</organism>
<evidence type="ECO:0000313" key="6">
    <source>
        <dbReference type="Proteomes" id="UP000325440"/>
    </source>
</evidence>
<dbReference type="Proteomes" id="UP000325440">
    <property type="component" value="Unassembled WGS sequence"/>
</dbReference>
<feature type="compositionally biased region" description="Low complexity" evidence="3">
    <location>
        <begin position="7"/>
        <end position="28"/>
    </location>
</feature>
<dbReference type="OrthoDB" id="273092at2759"/>
<dbReference type="GO" id="GO:0005634">
    <property type="term" value="C:nucleus"/>
    <property type="evidence" value="ECO:0007669"/>
    <property type="project" value="UniProtKB-SubCell"/>
</dbReference>
<sequence>MATNNISESEGSSVCSGSTITSFSSSSDDSNDELSEFEVEQILNKREKYGDIQYLVKWKGYSSEENSWEPLNFLNCNKILEKFEEHWNLDYKKYKSALNKLKKQINRQDDSSS</sequence>
<accession>A0A5E4N8R1</accession>
<dbReference type="PANTHER" id="PTHR22812">
    <property type="entry name" value="CHROMOBOX PROTEIN"/>
    <property type="match status" value="1"/>
</dbReference>
<evidence type="ECO:0000256" key="1">
    <source>
        <dbReference type="ARBA" id="ARBA00004123"/>
    </source>
</evidence>
<dbReference type="PROSITE" id="PS50013">
    <property type="entry name" value="CHROMO_2"/>
    <property type="match status" value="1"/>
</dbReference>
<dbReference type="Gene3D" id="2.40.50.40">
    <property type="match status" value="1"/>
</dbReference>
<gene>
    <name evidence="5" type="ORF">CINCED_3A010421</name>
</gene>
<dbReference type="PRINTS" id="PR00504">
    <property type="entry name" value="CHROMODOMAIN"/>
</dbReference>
<dbReference type="InterPro" id="IPR051219">
    <property type="entry name" value="Heterochromatin_chromo-domain"/>
</dbReference>
<dbReference type="EMBL" id="CABPRJ010001500">
    <property type="protein sequence ID" value="VVC38801.1"/>
    <property type="molecule type" value="Genomic_DNA"/>
</dbReference>
<dbReference type="SUPFAM" id="SSF54160">
    <property type="entry name" value="Chromo domain-like"/>
    <property type="match status" value="1"/>
</dbReference>
<protein>
    <submittedName>
        <fullName evidence="5">Chromo/chromo shadow domain,Chromo domain, conserved site,Chromo domain,Chromo domain-like,Chromo</fullName>
    </submittedName>
</protein>
<evidence type="ECO:0000259" key="4">
    <source>
        <dbReference type="PROSITE" id="PS50013"/>
    </source>
</evidence>
<feature type="region of interest" description="Disordered" evidence="3">
    <location>
        <begin position="1"/>
        <end position="33"/>
    </location>
</feature>
<dbReference type="PROSITE" id="PS00598">
    <property type="entry name" value="CHROMO_1"/>
    <property type="match status" value="1"/>
</dbReference>
<dbReference type="InterPro" id="IPR000953">
    <property type="entry name" value="Chromo/chromo_shadow_dom"/>
</dbReference>
<proteinExistence type="predicted"/>